<dbReference type="EMBL" id="LAZR01009294">
    <property type="protein sequence ID" value="KKM73499.1"/>
    <property type="molecule type" value="Genomic_DNA"/>
</dbReference>
<dbReference type="AlphaFoldDB" id="A0A0F9JUM5"/>
<accession>A0A0F9JUM5</accession>
<name>A0A0F9JUM5_9ZZZZ</name>
<gene>
    <name evidence="1" type="ORF">LCGC14_1409950</name>
</gene>
<proteinExistence type="predicted"/>
<sequence length="121" mass="14164">MNDPWICRQCSGEMVKRTSLEWLVCHRCDAKPVRIPKVEDLPLATRRNSTETTSGRLYSIEGREGLWRPQPLRTYKSILDNRPEGGHVHAKIRRVNGSLYPKEFKRVHKDLRELPFQEEPA</sequence>
<reference evidence="1" key="1">
    <citation type="journal article" date="2015" name="Nature">
        <title>Complex archaea that bridge the gap between prokaryotes and eukaryotes.</title>
        <authorList>
            <person name="Spang A."/>
            <person name="Saw J.H."/>
            <person name="Jorgensen S.L."/>
            <person name="Zaremba-Niedzwiedzka K."/>
            <person name="Martijn J."/>
            <person name="Lind A.E."/>
            <person name="van Eijk R."/>
            <person name="Schleper C."/>
            <person name="Guy L."/>
            <person name="Ettema T.J."/>
        </authorList>
    </citation>
    <scope>NUCLEOTIDE SEQUENCE</scope>
</reference>
<evidence type="ECO:0000313" key="1">
    <source>
        <dbReference type="EMBL" id="KKM73499.1"/>
    </source>
</evidence>
<comment type="caution">
    <text evidence="1">The sequence shown here is derived from an EMBL/GenBank/DDBJ whole genome shotgun (WGS) entry which is preliminary data.</text>
</comment>
<organism evidence="1">
    <name type="scientific">marine sediment metagenome</name>
    <dbReference type="NCBI Taxonomy" id="412755"/>
    <lineage>
        <taxon>unclassified sequences</taxon>
        <taxon>metagenomes</taxon>
        <taxon>ecological metagenomes</taxon>
    </lineage>
</organism>
<protein>
    <submittedName>
        <fullName evidence="1">Uncharacterized protein</fullName>
    </submittedName>
</protein>